<evidence type="ECO:0000256" key="3">
    <source>
        <dbReference type="ARBA" id="ARBA00029447"/>
    </source>
</evidence>
<sequence>MIAFIKTMPLSRKLIGSIIFAFLLLVVILNLNLWFSLDNMKSELATQTEQTMEQEILGRLQSESRKLGNEIDGFISAAFRIPLTVAAQLQTSIEQSDKQLNRDQVNMLVEATLDRHKSVSSMYAQFEANAYDGMDSDYFGSGAIHTTPDAGTLEIYWVRDPSGQLEQQLVEDASEKNDSTVGEFGIRSAEWYLCSKDSGQPCLMEPYLYEISEDYSELMTSLVVPVMANGRFRGVVGVDVNLPVFQKRIDQMVKSLYDGQSDITLLSERGWVAASSKYTQKLTRPLSESRSTLDGKLLSLHQQDKPILLHDGTYYVAATIPITTSGSQWSVLLELPESVVKSSVYELVDTIDSNILGIMSSATVIALIVTALILAVVVALVRSITKPLRELILTVNNLASAEGDLTQEVRIKTHQELIQLSAGFSQFINKLKDIVNQLKEVGIAAKGTSQRGKQINDQTVQATNDQQREIDSVVTATNEMSATATEVSQVAVAVADNAKRARTTVTDSQKSLSGSVQTVQELTNDMQQASHSISEVASRTEDINRILDVIRAIAEQTNLLALNAAIEAARAGEQGRGFAVVADEVRSLASKTQSSTEEINDMIQSLESGVQQAVSVIESGTGKAQTAMEETQGSYDSLSSVVEDITNIADHIAQVATAAEEQSAVSEEVSRNMTVIGDAAQALAALANESNEASDELDRQMARLDQQLSSLKT</sequence>
<keyword evidence="2 4" id="KW-0807">Transducer</keyword>
<dbReference type="EMBL" id="AAQH01000009">
    <property type="protein sequence ID" value="EAT12184.1"/>
    <property type="molecule type" value="Genomic_DNA"/>
</dbReference>
<dbReference type="InterPro" id="IPR004089">
    <property type="entry name" value="MCPsignal_dom"/>
</dbReference>
<dbReference type="CDD" id="cd11386">
    <property type="entry name" value="MCP_signal"/>
    <property type="match status" value="1"/>
</dbReference>
<dbReference type="Gene3D" id="3.30.450.20">
    <property type="entry name" value="PAS domain"/>
    <property type="match status" value="1"/>
</dbReference>
<comment type="similarity">
    <text evidence="3">Belongs to the methyl-accepting chemotaxis (MCP) protein family.</text>
</comment>
<dbReference type="Proteomes" id="UP000004263">
    <property type="component" value="Unassembled WGS sequence"/>
</dbReference>
<dbReference type="HOGENOM" id="CLU_000445_107_19_6"/>
<evidence type="ECO:0000256" key="4">
    <source>
        <dbReference type="PROSITE-ProRule" id="PRU00284"/>
    </source>
</evidence>
<comment type="subcellular location">
    <subcellularLocation>
        <location evidence="1">Membrane</location>
    </subcellularLocation>
</comment>
<feature type="domain" description="Methyl-accepting transducer" evidence="6">
    <location>
        <begin position="457"/>
        <end position="677"/>
    </location>
</feature>
<evidence type="ECO:0000259" key="6">
    <source>
        <dbReference type="PROSITE" id="PS50111"/>
    </source>
</evidence>
<organism evidence="8 9">
    <name type="scientific">Bermanella marisrubri</name>
    <dbReference type="NCBI Taxonomy" id="207949"/>
    <lineage>
        <taxon>Bacteria</taxon>
        <taxon>Pseudomonadati</taxon>
        <taxon>Pseudomonadota</taxon>
        <taxon>Gammaproteobacteria</taxon>
        <taxon>Oceanospirillales</taxon>
        <taxon>Oceanospirillaceae</taxon>
        <taxon>Bermanella</taxon>
    </lineage>
</organism>
<dbReference type="RefSeq" id="WP_007016280.1">
    <property type="nucleotide sequence ID" value="NZ_AAQH01000009.1"/>
</dbReference>
<name>Q1N1U7_9GAMM</name>
<feature type="transmembrane region" description="Helical" evidence="5">
    <location>
        <begin position="14"/>
        <end position="35"/>
    </location>
</feature>
<keyword evidence="5" id="KW-1133">Transmembrane helix</keyword>
<keyword evidence="5" id="KW-0812">Transmembrane</keyword>
<proteinExistence type="inferred from homology"/>
<dbReference type="CDD" id="cd06225">
    <property type="entry name" value="HAMP"/>
    <property type="match status" value="1"/>
</dbReference>
<dbReference type="AlphaFoldDB" id="Q1N1U7"/>
<evidence type="ECO:0000313" key="9">
    <source>
        <dbReference type="Proteomes" id="UP000004263"/>
    </source>
</evidence>
<evidence type="ECO:0000256" key="1">
    <source>
        <dbReference type="ARBA" id="ARBA00004370"/>
    </source>
</evidence>
<evidence type="ECO:0000256" key="5">
    <source>
        <dbReference type="SAM" id="Phobius"/>
    </source>
</evidence>
<dbReference type="SUPFAM" id="SSF58104">
    <property type="entry name" value="Methyl-accepting chemotaxis protein (MCP) signaling domain"/>
    <property type="match status" value="1"/>
</dbReference>
<dbReference type="SMART" id="SM00304">
    <property type="entry name" value="HAMP"/>
    <property type="match status" value="2"/>
</dbReference>
<keyword evidence="9" id="KW-1185">Reference proteome</keyword>
<reference evidence="8 9" key="1">
    <citation type="submission" date="2006-03" db="EMBL/GenBank/DDBJ databases">
        <authorList>
            <person name="Pinhassi J."/>
            <person name="Pedros-Alio C."/>
            <person name="Ferriera S."/>
            <person name="Johnson J."/>
            <person name="Kravitz S."/>
            <person name="Halpern A."/>
            <person name="Remington K."/>
            <person name="Beeson K."/>
            <person name="Tran B."/>
            <person name="Rogers Y.-H."/>
            <person name="Friedman R."/>
            <person name="Venter J.C."/>
        </authorList>
    </citation>
    <scope>NUCLEOTIDE SEQUENCE [LARGE SCALE GENOMIC DNA]</scope>
    <source>
        <strain evidence="8 9">RED65</strain>
    </source>
</reference>
<dbReference type="Gene3D" id="6.10.340.10">
    <property type="match status" value="1"/>
</dbReference>
<comment type="caution">
    <text evidence="8">The sequence shown here is derived from an EMBL/GenBank/DDBJ whole genome shotgun (WGS) entry which is preliminary data.</text>
</comment>
<dbReference type="SMART" id="SM00283">
    <property type="entry name" value="MA"/>
    <property type="match status" value="1"/>
</dbReference>
<dbReference type="PROSITE" id="PS50885">
    <property type="entry name" value="HAMP"/>
    <property type="match status" value="1"/>
</dbReference>
<dbReference type="PROSITE" id="PS50111">
    <property type="entry name" value="CHEMOTAXIS_TRANSDUC_2"/>
    <property type="match status" value="1"/>
</dbReference>
<dbReference type="PANTHER" id="PTHR32089:SF117">
    <property type="entry name" value="METHYL ACCEPTING SENSORY TRANSDUCER WITH CACHE_1 SMALL MOLECULE BINDING DOMAIN"/>
    <property type="match status" value="1"/>
</dbReference>
<feature type="transmembrane region" description="Helical" evidence="5">
    <location>
        <begin position="355"/>
        <end position="381"/>
    </location>
</feature>
<dbReference type="PANTHER" id="PTHR32089">
    <property type="entry name" value="METHYL-ACCEPTING CHEMOTAXIS PROTEIN MCPB"/>
    <property type="match status" value="1"/>
</dbReference>
<feature type="domain" description="HAMP" evidence="7">
    <location>
        <begin position="382"/>
        <end position="436"/>
    </location>
</feature>
<accession>Q1N1U7</accession>
<evidence type="ECO:0000313" key="8">
    <source>
        <dbReference type="EMBL" id="EAT12184.1"/>
    </source>
</evidence>
<dbReference type="FunFam" id="1.10.287.950:FF:000001">
    <property type="entry name" value="Methyl-accepting chemotaxis sensory transducer"/>
    <property type="match status" value="1"/>
</dbReference>
<dbReference type="GO" id="GO:0007165">
    <property type="term" value="P:signal transduction"/>
    <property type="evidence" value="ECO:0007669"/>
    <property type="project" value="UniProtKB-KW"/>
</dbReference>
<gene>
    <name evidence="8" type="ORF">RED65_04140</name>
</gene>
<evidence type="ECO:0000259" key="7">
    <source>
        <dbReference type="PROSITE" id="PS50885"/>
    </source>
</evidence>
<dbReference type="CDD" id="cd12913">
    <property type="entry name" value="PDC1_MCP_like"/>
    <property type="match status" value="1"/>
</dbReference>
<keyword evidence="5" id="KW-0472">Membrane</keyword>
<dbReference type="GO" id="GO:0006935">
    <property type="term" value="P:chemotaxis"/>
    <property type="evidence" value="ECO:0007669"/>
    <property type="project" value="UniProtKB-ARBA"/>
</dbReference>
<dbReference type="InterPro" id="IPR003660">
    <property type="entry name" value="HAMP_dom"/>
</dbReference>
<dbReference type="Pfam" id="PF00015">
    <property type="entry name" value="MCPsignal"/>
    <property type="match status" value="1"/>
</dbReference>
<evidence type="ECO:0000256" key="2">
    <source>
        <dbReference type="ARBA" id="ARBA00023224"/>
    </source>
</evidence>
<dbReference type="STRING" id="207949.RED65_04140"/>
<dbReference type="GO" id="GO:0016020">
    <property type="term" value="C:membrane"/>
    <property type="evidence" value="ECO:0007669"/>
    <property type="project" value="UniProtKB-SubCell"/>
</dbReference>
<dbReference type="Gene3D" id="1.10.287.950">
    <property type="entry name" value="Methyl-accepting chemotaxis protein"/>
    <property type="match status" value="1"/>
</dbReference>
<dbReference type="Pfam" id="PF00672">
    <property type="entry name" value="HAMP"/>
    <property type="match status" value="1"/>
</dbReference>
<protein>
    <submittedName>
        <fullName evidence="8">Methyl-accepting chemotaxis protein</fullName>
    </submittedName>
</protein>